<comment type="caution">
    <text evidence="4">The sequence shown here is derived from an EMBL/GenBank/DDBJ whole genome shotgun (WGS) entry which is preliminary data.</text>
</comment>
<accession>A0A7W5DP63</accession>
<evidence type="ECO:0000313" key="4">
    <source>
        <dbReference type="EMBL" id="MBB3186461.1"/>
    </source>
</evidence>
<proteinExistence type="predicted"/>
<evidence type="ECO:0000259" key="3">
    <source>
        <dbReference type="Pfam" id="PF02563"/>
    </source>
</evidence>
<evidence type="ECO:0000256" key="1">
    <source>
        <dbReference type="ARBA" id="ARBA00022729"/>
    </source>
</evidence>
<dbReference type="PANTHER" id="PTHR33619:SF3">
    <property type="entry name" value="POLYSACCHARIDE EXPORT PROTEIN GFCE-RELATED"/>
    <property type="match status" value="1"/>
</dbReference>
<dbReference type="PROSITE" id="PS51257">
    <property type="entry name" value="PROKAR_LIPOPROTEIN"/>
    <property type="match status" value="1"/>
</dbReference>
<dbReference type="Proteomes" id="UP000544222">
    <property type="component" value="Unassembled WGS sequence"/>
</dbReference>
<reference evidence="4 5" key="1">
    <citation type="submission" date="2020-08" db="EMBL/GenBank/DDBJ databases">
        <title>Genomic Encyclopedia of Type Strains, Phase IV (KMG-IV): sequencing the most valuable type-strain genomes for metagenomic binning, comparative biology and taxonomic classification.</title>
        <authorList>
            <person name="Goeker M."/>
        </authorList>
    </citation>
    <scope>NUCLEOTIDE SEQUENCE [LARGE SCALE GENOMIC DNA]</scope>
    <source>
        <strain evidence="4 5">DSM 27471</strain>
    </source>
</reference>
<keyword evidence="1" id="KW-0732">Signal</keyword>
<dbReference type="Gene3D" id="3.10.560.10">
    <property type="entry name" value="Outer membrane lipoprotein wza domain like"/>
    <property type="match status" value="1"/>
</dbReference>
<dbReference type="EMBL" id="JACHYB010000001">
    <property type="protein sequence ID" value="MBB3186461.1"/>
    <property type="molecule type" value="Genomic_DNA"/>
</dbReference>
<evidence type="ECO:0000313" key="5">
    <source>
        <dbReference type="Proteomes" id="UP000544222"/>
    </source>
</evidence>
<keyword evidence="2" id="KW-0812">Transmembrane</keyword>
<dbReference type="Pfam" id="PF02563">
    <property type="entry name" value="Poly_export"/>
    <property type="match status" value="1"/>
</dbReference>
<evidence type="ECO:0000256" key="2">
    <source>
        <dbReference type="SAM" id="Phobius"/>
    </source>
</evidence>
<gene>
    <name evidence="4" type="ORF">FHX64_000624</name>
</gene>
<keyword evidence="2" id="KW-1133">Transmembrane helix</keyword>
<feature type="transmembrane region" description="Helical" evidence="2">
    <location>
        <begin position="235"/>
        <end position="255"/>
    </location>
</feature>
<dbReference type="PANTHER" id="PTHR33619">
    <property type="entry name" value="POLYSACCHARIDE EXPORT PROTEIN GFCE-RELATED"/>
    <property type="match status" value="1"/>
</dbReference>
<keyword evidence="5" id="KW-1185">Reference proteome</keyword>
<organism evidence="4 5">
    <name type="scientific">Microbacter margulisiae</name>
    <dbReference type="NCBI Taxonomy" id="1350067"/>
    <lineage>
        <taxon>Bacteria</taxon>
        <taxon>Pseudomonadati</taxon>
        <taxon>Bacteroidota</taxon>
        <taxon>Bacteroidia</taxon>
        <taxon>Bacteroidales</taxon>
        <taxon>Porphyromonadaceae</taxon>
        <taxon>Microbacter</taxon>
    </lineage>
</organism>
<dbReference type="AlphaFoldDB" id="A0A7W5DP63"/>
<sequence>MLKNKYITINVRLLKIAVFIIAAFSLVSCVNNYTTAYLQTRSNLPQYPKGEYTSYVLQPNDEVSLRVLSIKDNVNALFASNGANNSAGGTNSYRIYADSTVDFPFMSHLKIGGLTIEAARQVVEKHIQKLDPNAKVMLALSNDYFYVLGEAGHGRYAIYKDKLNIFEALALSGDVTQNGNRANIRIIRQTAKGVVIKNFDIRSRSIVDSPFYYVYPNDIIYVSTAPTSFFQVNSFSSFIGIITTSVSFLLLVLNIKR</sequence>
<feature type="domain" description="Polysaccharide export protein N-terminal" evidence="3">
    <location>
        <begin position="53"/>
        <end position="138"/>
    </location>
</feature>
<protein>
    <submittedName>
        <fullName evidence="4">Polysaccharide export outer membrane protein</fullName>
    </submittedName>
</protein>
<keyword evidence="2" id="KW-0472">Membrane</keyword>
<dbReference type="RefSeq" id="WP_183412353.1">
    <property type="nucleotide sequence ID" value="NZ_JACHYB010000001.1"/>
</dbReference>
<name>A0A7W5DP63_9PORP</name>
<dbReference type="InterPro" id="IPR049712">
    <property type="entry name" value="Poly_export"/>
</dbReference>
<dbReference type="InterPro" id="IPR003715">
    <property type="entry name" value="Poly_export_N"/>
</dbReference>
<dbReference type="GO" id="GO:0015159">
    <property type="term" value="F:polysaccharide transmembrane transporter activity"/>
    <property type="evidence" value="ECO:0007669"/>
    <property type="project" value="InterPro"/>
</dbReference>